<evidence type="ECO:0000256" key="1">
    <source>
        <dbReference type="ARBA" id="ARBA00006890"/>
    </source>
</evidence>
<dbReference type="RefSeq" id="WP_047571666.1">
    <property type="nucleotide sequence ID" value="NZ_CBDHWN010000091.1"/>
</dbReference>
<evidence type="ECO:0000256" key="5">
    <source>
        <dbReference type="ARBA" id="ARBA00022695"/>
    </source>
</evidence>
<dbReference type="Proteomes" id="UP001234811">
    <property type="component" value="Unassembled WGS sequence"/>
</dbReference>
<dbReference type="GO" id="GO:0003983">
    <property type="term" value="F:UTP:glucose-1-phosphate uridylyltransferase activity"/>
    <property type="evidence" value="ECO:0007669"/>
    <property type="project" value="UniProtKB-EC"/>
</dbReference>
<dbReference type="InterPro" id="IPR005835">
    <property type="entry name" value="NTP_transferase_dom"/>
</dbReference>
<dbReference type="EC" id="2.7.7.9" evidence="2"/>
<dbReference type="AlphaFoldDB" id="A0ABD5BBV0"/>
<evidence type="ECO:0000256" key="6">
    <source>
        <dbReference type="ARBA" id="ARBA00031455"/>
    </source>
</evidence>
<comment type="similarity">
    <text evidence="1">Belongs to the UDPGP type 2 family.</text>
</comment>
<comment type="catalytic activity">
    <reaction evidence="9">
        <text>alpha-D-glucose 1-phosphate + UTP + H(+) = UDP-alpha-D-glucose + diphosphate</text>
        <dbReference type="Rhea" id="RHEA:19889"/>
        <dbReference type="ChEBI" id="CHEBI:15378"/>
        <dbReference type="ChEBI" id="CHEBI:33019"/>
        <dbReference type="ChEBI" id="CHEBI:46398"/>
        <dbReference type="ChEBI" id="CHEBI:58601"/>
        <dbReference type="ChEBI" id="CHEBI:58885"/>
        <dbReference type="EC" id="2.7.7.9"/>
    </reaction>
</comment>
<feature type="domain" description="Nucleotidyl transferase" evidence="10">
    <location>
        <begin position="5"/>
        <end position="252"/>
    </location>
</feature>
<reference evidence="11 12" key="1">
    <citation type="submission" date="2023-07" db="EMBL/GenBank/DDBJ databases">
        <title>Pathogens genome sequencing project 196.</title>
        <authorList>
            <person name="Cao X."/>
        </authorList>
    </citation>
    <scope>NUCLEOTIDE SEQUENCE [LARGE SCALE GENOMIC DNA]</scope>
    <source>
        <strain evidence="11 12">SM41</strain>
    </source>
</reference>
<evidence type="ECO:0000259" key="10">
    <source>
        <dbReference type="Pfam" id="PF00483"/>
    </source>
</evidence>
<evidence type="ECO:0000256" key="3">
    <source>
        <dbReference type="ARBA" id="ARBA00019048"/>
    </source>
</evidence>
<comment type="caution">
    <text evidence="11">The sequence shown here is derived from an EMBL/GenBank/DDBJ whole genome shotgun (WGS) entry which is preliminary data.</text>
</comment>
<dbReference type="PANTHER" id="PTHR43197:SF2">
    <property type="entry name" value="UTP--GLUCOSE-1-PHOSPHATE URIDYLYLTRANSFERASE"/>
    <property type="match status" value="1"/>
</dbReference>
<dbReference type="EMBL" id="JAVIPQ010000010">
    <property type="protein sequence ID" value="MDQ9554042.1"/>
    <property type="molecule type" value="Genomic_DNA"/>
</dbReference>
<dbReference type="Pfam" id="PF00483">
    <property type="entry name" value="NTP_transferase"/>
    <property type="match status" value="1"/>
</dbReference>
<dbReference type="Gene3D" id="3.90.550.10">
    <property type="entry name" value="Spore Coat Polysaccharide Biosynthesis Protein SpsA, Chain A"/>
    <property type="match status" value="1"/>
</dbReference>
<organism evidence="11 12">
    <name type="scientific">Serratia marcescens</name>
    <dbReference type="NCBI Taxonomy" id="615"/>
    <lineage>
        <taxon>Bacteria</taxon>
        <taxon>Pseudomonadati</taxon>
        <taxon>Pseudomonadota</taxon>
        <taxon>Gammaproteobacteria</taxon>
        <taxon>Enterobacterales</taxon>
        <taxon>Yersiniaceae</taxon>
        <taxon>Serratia</taxon>
    </lineage>
</organism>
<evidence type="ECO:0000256" key="4">
    <source>
        <dbReference type="ARBA" id="ARBA00022679"/>
    </source>
</evidence>
<protein>
    <recommendedName>
        <fullName evidence="3">UTP--glucose-1-phosphate uridylyltransferase</fullName>
        <ecNumber evidence="2">2.7.7.9</ecNumber>
    </recommendedName>
    <alternativeName>
        <fullName evidence="6">Alpha-D-glucosyl-1-phosphate uridylyltransferase</fullName>
    </alternativeName>
    <alternativeName>
        <fullName evidence="7">UDP-glucose pyrophosphorylase</fullName>
    </alternativeName>
    <alternativeName>
        <fullName evidence="8">Uridine diphosphoglucose pyrophosphorylase</fullName>
    </alternativeName>
</protein>
<evidence type="ECO:0000256" key="2">
    <source>
        <dbReference type="ARBA" id="ARBA00012415"/>
    </source>
</evidence>
<evidence type="ECO:0000256" key="9">
    <source>
        <dbReference type="ARBA" id="ARBA00048128"/>
    </source>
</evidence>
<evidence type="ECO:0000313" key="12">
    <source>
        <dbReference type="Proteomes" id="UP001234811"/>
    </source>
</evidence>
<gene>
    <name evidence="11" type="ORF">RF091_00590</name>
</gene>
<evidence type="ECO:0000256" key="7">
    <source>
        <dbReference type="ARBA" id="ARBA00031959"/>
    </source>
</evidence>
<keyword evidence="4" id="KW-0808">Transferase</keyword>
<sequence length="303" mass="33526">MTKLKAVIPVAGLGMHMLPATKAIPKEMLPIVDKPLIQYIVNECVAAGIKEIILVTHSSKNAIENHFDTSFELEAMLEARVKRQLLDEVQSITPKGVTLMHIRQGQPKGLGHAVLCAKPLIGDAPFVVLLPDVLLDDAKADLKKDNLAHLISRFEATGLSQLLIQPVDEHVLRDYSVVECQNNTLQSGESSPITAIIEKPDNRVQLKSNYSAVGRYVLSDAIWPILEKTEPGAWGRIQLTDAIAELLKHQTVEATELVGESFNCGEKLGYLRAFVTYGLRHPTQGHAFREWLRQFDFGLLSAK</sequence>
<evidence type="ECO:0000313" key="11">
    <source>
        <dbReference type="EMBL" id="MDQ9554042.1"/>
    </source>
</evidence>
<accession>A0ABD5BBV0</accession>
<proteinExistence type="inferred from homology"/>
<dbReference type="InterPro" id="IPR029044">
    <property type="entry name" value="Nucleotide-diphossugar_trans"/>
</dbReference>
<name>A0ABD5BBV0_SERMA</name>
<dbReference type="PANTHER" id="PTHR43197">
    <property type="entry name" value="UTP--GLUCOSE-1-PHOSPHATE URIDYLYLTRANSFERASE"/>
    <property type="match status" value="1"/>
</dbReference>
<evidence type="ECO:0000256" key="8">
    <source>
        <dbReference type="ARBA" id="ARBA00032341"/>
    </source>
</evidence>
<keyword evidence="5" id="KW-0548">Nucleotidyltransferase</keyword>
<dbReference type="SUPFAM" id="SSF53448">
    <property type="entry name" value="Nucleotide-diphospho-sugar transferases"/>
    <property type="match status" value="1"/>
</dbReference>
<dbReference type="CDD" id="cd02541">
    <property type="entry name" value="UGPase_prokaryotic"/>
    <property type="match status" value="1"/>
</dbReference>
<dbReference type="InterPro" id="IPR005771">
    <property type="entry name" value="GalU_uridylyltTrfase_bac/arc"/>
</dbReference>